<dbReference type="EMBL" id="BAAARV010000106">
    <property type="protein sequence ID" value="GAA2387421.1"/>
    <property type="molecule type" value="Genomic_DNA"/>
</dbReference>
<evidence type="ECO:0000313" key="4">
    <source>
        <dbReference type="Proteomes" id="UP001501444"/>
    </source>
</evidence>
<evidence type="ECO:0000259" key="1">
    <source>
        <dbReference type="Pfam" id="PF00931"/>
    </source>
</evidence>
<protein>
    <recommendedName>
        <fullName evidence="5">Tetratricopeptide repeat protein</fullName>
    </recommendedName>
</protein>
<reference evidence="3 4" key="1">
    <citation type="journal article" date="2019" name="Int. J. Syst. Evol. Microbiol.">
        <title>The Global Catalogue of Microorganisms (GCM) 10K type strain sequencing project: providing services to taxonomists for standard genome sequencing and annotation.</title>
        <authorList>
            <consortium name="The Broad Institute Genomics Platform"/>
            <consortium name="The Broad Institute Genome Sequencing Center for Infectious Disease"/>
            <person name="Wu L."/>
            <person name="Ma J."/>
        </authorList>
    </citation>
    <scope>NUCLEOTIDE SEQUENCE [LARGE SCALE GENOMIC DNA]</scope>
    <source>
        <strain evidence="3 4">JCM 3272</strain>
    </source>
</reference>
<dbReference type="InterPro" id="IPR011990">
    <property type="entry name" value="TPR-like_helical_dom_sf"/>
</dbReference>
<dbReference type="Pfam" id="PF13374">
    <property type="entry name" value="TPR_10"/>
    <property type="match status" value="6"/>
</dbReference>
<dbReference type="SUPFAM" id="SSF52540">
    <property type="entry name" value="P-loop containing nucleoside triphosphate hydrolases"/>
    <property type="match status" value="1"/>
</dbReference>
<evidence type="ECO:0000259" key="2">
    <source>
        <dbReference type="Pfam" id="PF25000"/>
    </source>
</evidence>
<proteinExistence type="predicted"/>
<evidence type="ECO:0000313" key="3">
    <source>
        <dbReference type="EMBL" id="GAA2387421.1"/>
    </source>
</evidence>
<dbReference type="SUPFAM" id="SSF48452">
    <property type="entry name" value="TPR-like"/>
    <property type="match status" value="3"/>
</dbReference>
<dbReference type="InterPro" id="IPR053137">
    <property type="entry name" value="NLR-like"/>
</dbReference>
<comment type="caution">
    <text evidence="3">The sequence shown here is derived from an EMBL/GenBank/DDBJ whole genome shotgun (WGS) entry which is preliminary data.</text>
</comment>
<accession>A0ABN3HTG1</accession>
<organism evidence="3 4">
    <name type="scientific">Dactylosporangium salmoneum</name>
    <dbReference type="NCBI Taxonomy" id="53361"/>
    <lineage>
        <taxon>Bacteria</taxon>
        <taxon>Bacillati</taxon>
        <taxon>Actinomycetota</taxon>
        <taxon>Actinomycetes</taxon>
        <taxon>Micromonosporales</taxon>
        <taxon>Micromonosporaceae</taxon>
        <taxon>Dactylosporangium</taxon>
    </lineage>
</organism>
<dbReference type="InterPro" id="IPR056681">
    <property type="entry name" value="DUF7779"/>
</dbReference>
<name>A0ABN3HTG1_9ACTN</name>
<dbReference type="PANTHER" id="PTHR46082:SF6">
    <property type="entry name" value="AAA+ ATPASE DOMAIN-CONTAINING PROTEIN-RELATED"/>
    <property type="match status" value="1"/>
</dbReference>
<feature type="domain" description="DUF7779" evidence="2">
    <location>
        <begin position="277"/>
        <end position="359"/>
    </location>
</feature>
<dbReference type="Pfam" id="PF00931">
    <property type="entry name" value="NB-ARC"/>
    <property type="match status" value="1"/>
</dbReference>
<dbReference type="Gene3D" id="3.40.50.300">
    <property type="entry name" value="P-loop containing nucleotide triphosphate hydrolases"/>
    <property type="match status" value="1"/>
</dbReference>
<dbReference type="Proteomes" id="UP001501444">
    <property type="component" value="Unassembled WGS sequence"/>
</dbReference>
<keyword evidence="4" id="KW-1185">Reference proteome</keyword>
<dbReference type="InterPro" id="IPR027417">
    <property type="entry name" value="P-loop_NTPase"/>
</dbReference>
<feature type="domain" description="NB-ARC" evidence="1">
    <location>
        <begin position="48"/>
        <end position="187"/>
    </location>
</feature>
<dbReference type="Gene3D" id="1.25.40.10">
    <property type="entry name" value="Tetratricopeptide repeat domain"/>
    <property type="match status" value="2"/>
</dbReference>
<dbReference type="PANTHER" id="PTHR46082">
    <property type="entry name" value="ATP/GTP-BINDING PROTEIN-RELATED"/>
    <property type="match status" value="1"/>
</dbReference>
<dbReference type="Pfam" id="PF25000">
    <property type="entry name" value="DUF7779"/>
    <property type="match status" value="1"/>
</dbReference>
<dbReference type="InterPro" id="IPR002182">
    <property type="entry name" value="NB-ARC"/>
</dbReference>
<gene>
    <name evidence="3" type="ORF">GCM10010170_098390</name>
</gene>
<evidence type="ECO:0008006" key="5">
    <source>
        <dbReference type="Google" id="ProtNLM"/>
    </source>
</evidence>
<sequence>MHGRSPVEWPVLVGAVPPLADRRVDRPADRHLADAVAHAGGTGVMCQVLSGLGGVGKTQVAAALAHQVWNTGQVDLLVWVTATSRTAILTGFAQAAARVTGVDDTDPERGAAHLLGWLAEPHQRRWLIVLDNLDSPDDLTGLWPPTTAFGRTVVTTRRRDTALLTGRHAIDVDVFTPDQAVAYLHSKLADQPHRLDQADALAADLGYLPLALAQAAAYLLDQGLDCAGYRHRLADQRRRRLADLAPDALPDEHRSTVADTWSLSIDLADRLAPAGLARPLLELAALLDPNSIPTGLFAAAAVTAYCTTRLGRPVDGEDTHDALRLLHRFSLATIDDTGTTMRVHALVQRATRDQLTADQITASARTAADALIHAWPDVERDTALTEALRANTTALHATTGDALWTIPVRLTGWRRILARLVGFRPYEAHEVLHRAGNSLGEIGLVTAARDYFARLRVLAAQHLGPDHPNTLTIRNDLAWWCVQAGDLAGVATDLEQLLTDYLRVLGPDHPQTLTTRNNLAHWRGHTGDPAGAAAALEELLTDQLRVLGPDHPNILANRANLAHWRGHTGDPAGAATAIEELLTDQLRVLGADHPNILAIRSELAYWRGHTDDPAGAAAAFEELLTDQLRVLGPDHPHTLATRASLAVWRGRAGDPAGAAAAFEELLTDELRVLGPDHPDTLATGAAFAAWRGQAGDPAGAAAALEELLTEQLRVLGPDHPYTLTTRSEVAWWRGQAGDPAGAAAAFEELLTDRLRVLGPDHPDTLAIRHDLAAWRGEAGDPAGAAAAFEELLTDRLRVLGPDHPDTLATRASLAAWRGEAGGPAGAATALGGHVRAGGVGTASADPDS</sequence>